<comment type="pathway">
    <text evidence="1 6">Carbohydrate biosynthesis; dTDP-L-rhamnose biosynthesis.</text>
</comment>
<dbReference type="InterPro" id="IPR029903">
    <property type="entry name" value="RmlD-like-bd"/>
</dbReference>
<sequence length="304" mass="33310">MKILLLGKNGQVGWELQRSLAMLGDVVALDRSTTSDGLCGDLSHIDSLIKTVRTVAPAIIVNAAAYTAVDKAESEAELAHAINAHAVGILAREAKQLDACLVHYSTDYVFSGQGTTPWQEQDTVAPQSSYGRSKLAGEAAIIASGTYALIFRTSWVFGVHGHNFLKTMLRAATRHETLKVVADQWGAPTSAHCIADITAHALQQIKTSHLERKSHLFHLAPSGYTHWHAYASYAIEYARACGWPVKAQQILALATAEWPTPAVRPANSRLDCRKLETLFKLHMPDWESGVRRVTELLIQENLQP</sequence>
<dbReference type="Proteomes" id="UP000185062">
    <property type="component" value="Unassembled WGS sequence"/>
</dbReference>
<dbReference type="PANTHER" id="PTHR10491">
    <property type="entry name" value="DTDP-4-DEHYDRORHAMNOSE REDUCTASE"/>
    <property type="match status" value="1"/>
</dbReference>
<dbReference type="PANTHER" id="PTHR10491:SF4">
    <property type="entry name" value="METHIONINE ADENOSYLTRANSFERASE 2 SUBUNIT BETA"/>
    <property type="match status" value="1"/>
</dbReference>
<dbReference type="SUPFAM" id="SSF51735">
    <property type="entry name" value="NAD(P)-binding Rossmann-fold domains"/>
    <property type="match status" value="1"/>
</dbReference>
<name>A0A1N6JFY5_9PROT</name>
<evidence type="ECO:0000256" key="1">
    <source>
        <dbReference type="ARBA" id="ARBA00004781"/>
    </source>
</evidence>
<evidence type="ECO:0000256" key="4">
    <source>
        <dbReference type="ARBA" id="ARBA00017099"/>
    </source>
</evidence>
<dbReference type="GO" id="GO:0005829">
    <property type="term" value="C:cytosol"/>
    <property type="evidence" value="ECO:0007669"/>
    <property type="project" value="TreeGrafter"/>
</dbReference>
<comment type="cofactor">
    <cofactor evidence="6">
        <name>Mg(2+)</name>
        <dbReference type="ChEBI" id="CHEBI:18420"/>
    </cofactor>
    <text evidence="6">Binds 1 Mg(2+) ion per monomer.</text>
</comment>
<protein>
    <recommendedName>
        <fullName evidence="4 6">dTDP-4-dehydrorhamnose reductase</fullName>
        <ecNumber evidence="3 6">1.1.1.133</ecNumber>
    </recommendedName>
</protein>
<organism evidence="8 9">
    <name type="scientific">Nitrosomonas cryotolerans ATCC 49181</name>
    <dbReference type="NCBI Taxonomy" id="1131553"/>
    <lineage>
        <taxon>Bacteria</taxon>
        <taxon>Pseudomonadati</taxon>
        <taxon>Pseudomonadota</taxon>
        <taxon>Betaproteobacteria</taxon>
        <taxon>Nitrosomonadales</taxon>
        <taxon>Nitrosomonadaceae</taxon>
        <taxon>Nitrosomonas</taxon>
    </lineage>
</organism>
<evidence type="ECO:0000256" key="2">
    <source>
        <dbReference type="ARBA" id="ARBA00010944"/>
    </source>
</evidence>
<evidence type="ECO:0000259" key="7">
    <source>
        <dbReference type="Pfam" id="PF04321"/>
    </source>
</evidence>
<gene>
    <name evidence="8" type="ORF">SAMN02743940_2575</name>
</gene>
<keyword evidence="9" id="KW-1185">Reference proteome</keyword>
<dbReference type="Gene3D" id="3.40.50.720">
    <property type="entry name" value="NAD(P)-binding Rossmann-like Domain"/>
    <property type="match status" value="1"/>
</dbReference>
<accession>A0A1N6JFY5</accession>
<evidence type="ECO:0000313" key="8">
    <source>
        <dbReference type="EMBL" id="SIO43093.1"/>
    </source>
</evidence>
<comment type="similarity">
    <text evidence="2 6">Belongs to the dTDP-4-dehydrorhamnose reductase family.</text>
</comment>
<keyword evidence="6" id="KW-0560">Oxidoreductase</keyword>
<dbReference type="NCBIfam" id="TIGR01214">
    <property type="entry name" value="rmlD"/>
    <property type="match status" value="1"/>
</dbReference>
<keyword evidence="6" id="KW-0521">NADP</keyword>
<dbReference type="GO" id="GO:0019305">
    <property type="term" value="P:dTDP-rhamnose biosynthetic process"/>
    <property type="evidence" value="ECO:0007669"/>
    <property type="project" value="UniProtKB-UniPathway"/>
</dbReference>
<dbReference type="InterPro" id="IPR005913">
    <property type="entry name" value="dTDP_dehydrorham_reduct"/>
</dbReference>
<evidence type="ECO:0000256" key="3">
    <source>
        <dbReference type="ARBA" id="ARBA00012929"/>
    </source>
</evidence>
<evidence type="ECO:0000313" key="9">
    <source>
        <dbReference type="Proteomes" id="UP000185062"/>
    </source>
</evidence>
<feature type="domain" description="RmlD-like substrate binding" evidence="7">
    <location>
        <begin position="1"/>
        <end position="294"/>
    </location>
</feature>
<evidence type="ECO:0000256" key="6">
    <source>
        <dbReference type="RuleBase" id="RU364082"/>
    </source>
</evidence>
<dbReference type="InterPro" id="IPR036291">
    <property type="entry name" value="NAD(P)-bd_dom_sf"/>
</dbReference>
<dbReference type="Pfam" id="PF04321">
    <property type="entry name" value="RmlD_sub_bind"/>
    <property type="match status" value="1"/>
</dbReference>
<dbReference type="AlphaFoldDB" id="A0A1N6JFY5"/>
<comment type="catalytic activity">
    <reaction evidence="5 6">
        <text>dTDP-beta-L-rhamnose + NADP(+) = dTDP-4-dehydro-beta-L-rhamnose + NADPH + H(+)</text>
        <dbReference type="Rhea" id="RHEA:21796"/>
        <dbReference type="ChEBI" id="CHEBI:15378"/>
        <dbReference type="ChEBI" id="CHEBI:57510"/>
        <dbReference type="ChEBI" id="CHEBI:57783"/>
        <dbReference type="ChEBI" id="CHEBI:58349"/>
        <dbReference type="ChEBI" id="CHEBI:62830"/>
        <dbReference type="EC" id="1.1.1.133"/>
    </reaction>
</comment>
<dbReference type="eggNOG" id="COG1091">
    <property type="taxonomic scope" value="Bacteria"/>
</dbReference>
<dbReference type="UniPathway" id="UPA00124"/>
<dbReference type="GO" id="GO:0008831">
    <property type="term" value="F:dTDP-4-dehydrorhamnose reductase activity"/>
    <property type="evidence" value="ECO:0007669"/>
    <property type="project" value="UniProtKB-EC"/>
</dbReference>
<dbReference type="CDD" id="cd05254">
    <property type="entry name" value="dTDP_HR_like_SDR_e"/>
    <property type="match status" value="1"/>
</dbReference>
<reference evidence="8 9" key="1">
    <citation type="submission" date="2016-12" db="EMBL/GenBank/DDBJ databases">
        <authorList>
            <person name="Song W.-J."/>
            <person name="Kurnit D.M."/>
        </authorList>
    </citation>
    <scope>NUCLEOTIDE SEQUENCE [LARGE SCALE GENOMIC DNA]</scope>
    <source>
        <strain evidence="8 9">ATCC 49181</strain>
    </source>
</reference>
<dbReference type="NCBIfam" id="NF007440">
    <property type="entry name" value="PRK09987.1"/>
    <property type="match status" value="1"/>
</dbReference>
<dbReference type="STRING" id="44575.SAMN05216419_101223"/>
<dbReference type="EC" id="1.1.1.133" evidence="3 6"/>
<dbReference type="Gene3D" id="3.90.25.10">
    <property type="entry name" value="UDP-galactose 4-epimerase, domain 1"/>
    <property type="match status" value="1"/>
</dbReference>
<evidence type="ECO:0000256" key="5">
    <source>
        <dbReference type="ARBA" id="ARBA00048200"/>
    </source>
</evidence>
<comment type="function">
    <text evidence="6">Catalyzes the reduction of dTDP-6-deoxy-L-lyxo-4-hexulose to yield dTDP-L-rhamnose.</text>
</comment>
<dbReference type="RefSeq" id="WP_028461369.1">
    <property type="nucleotide sequence ID" value="NZ_FSRO01000001.1"/>
</dbReference>
<proteinExistence type="inferred from homology"/>
<dbReference type="EMBL" id="FSRO01000001">
    <property type="protein sequence ID" value="SIO43093.1"/>
    <property type="molecule type" value="Genomic_DNA"/>
</dbReference>